<sequence>GRCWGLKVGMEYDYTYYGEVWVGIPDIRKQVAGVAVRAEVTFQVVDIDHVLGKFQKFEVGDMNGDLPCDRNARLPVNNWGPLPNSADAKMIEDPFRFNMMDLPRGEFVMEVSTGEPHWITDIRKSVAQIFKIYPLS</sequence>
<evidence type="ECO:0000259" key="2">
    <source>
        <dbReference type="Pfam" id="PF01347"/>
    </source>
</evidence>
<gene>
    <name evidence="3" type="ORF">MNOR_LOCUS23806</name>
</gene>
<proteinExistence type="predicted"/>
<organism evidence="3 4">
    <name type="scientific">Meganyctiphanes norvegica</name>
    <name type="common">Northern krill</name>
    <name type="synonym">Thysanopoda norvegica</name>
    <dbReference type="NCBI Taxonomy" id="48144"/>
    <lineage>
        <taxon>Eukaryota</taxon>
        <taxon>Metazoa</taxon>
        <taxon>Ecdysozoa</taxon>
        <taxon>Arthropoda</taxon>
        <taxon>Crustacea</taxon>
        <taxon>Multicrustacea</taxon>
        <taxon>Malacostraca</taxon>
        <taxon>Eumalacostraca</taxon>
        <taxon>Eucarida</taxon>
        <taxon>Euphausiacea</taxon>
        <taxon>Euphausiidae</taxon>
        <taxon>Meganyctiphanes</taxon>
    </lineage>
</organism>
<dbReference type="EMBL" id="CAXKWB010021330">
    <property type="protein sequence ID" value="CAL4123118.1"/>
    <property type="molecule type" value="Genomic_DNA"/>
</dbReference>
<comment type="caution">
    <text evidence="3">The sequence shown here is derived from an EMBL/GenBank/DDBJ whole genome shotgun (WGS) entry which is preliminary data.</text>
</comment>
<dbReference type="Proteomes" id="UP001497623">
    <property type="component" value="Unassembled WGS sequence"/>
</dbReference>
<reference evidence="3 4" key="1">
    <citation type="submission" date="2024-05" db="EMBL/GenBank/DDBJ databases">
        <authorList>
            <person name="Wallberg A."/>
        </authorList>
    </citation>
    <scope>NUCLEOTIDE SEQUENCE [LARGE SCALE GENOMIC DNA]</scope>
</reference>
<evidence type="ECO:0000313" key="4">
    <source>
        <dbReference type="Proteomes" id="UP001497623"/>
    </source>
</evidence>
<feature type="domain" description="Vitellogenin" evidence="2">
    <location>
        <begin position="8"/>
        <end position="132"/>
    </location>
</feature>
<dbReference type="AlphaFoldDB" id="A0AAV2RFV2"/>
<protein>
    <recommendedName>
        <fullName evidence="2">Vitellogenin domain-containing protein</fullName>
    </recommendedName>
</protein>
<feature type="non-terminal residue" evidence="3">
    <location>
        <position position="1"/>
    </location>
</feature>
<dbReference type="SUPFAM" id="SSF56968">
    <property type="entry name" value="Lipovitellin-phosvitin complex, beta-sheet shell regions"/>
    <property type="match status" value="1"/>
</dbReference>
<accession>A0AAV2RFV2</accession>
<evidence type="ECO:0000256" key="1">
    <source>
        <dbReference type="ARBA" id="ARBA00022729"/>
    </source>
</evidence>
<dbReference type="InterPro" id="IPR015816">
    <property type="entry name" value="Vitellinogen_b-sht_N"/>
</dbReference>
<dbReference type="Gene3D" id="2.30.230.10">
    <property type="entry name" value="Lipovitellin, beta-sheet shell regions, chain A"/>
    <property type="match status" value="1"/>
</dbReference>
<feature type="non-terminal residue" evidence="3">
    <location>
        <position position="136"/>
    </location>
</feature>
<keyword evidence="4" id="KW-1185">Reference proteome</keyword>
<dbReference type="InterPro" id="IPR015819">
    <property type="entry name" value="Lipid_transp_b-sht_shell"/>
</dbReference>
<evidence type="ECO:0000313" key="3">
    <source>
        <dbReference type="EMBL" id="CAL4123118.1"/>
    </source>
</evidence>
<dbReference type="Pfam" id="PF01347">
    <property type="entry name" value="Vitellogenin_N"/>
    <property type="match status" value="1"/>
</dbReference>
<name>A0AAV2RFV2_MEGNR</name>
<keyword evidence="1" id="KW-0732">Signal</keyword>
<dbReference type="InterPro" id="IPR001747">
    <property type="entry name" value="Vitellogenin_N"/>
</dbReference>
<dbReference type="GO" id="GO:0005319">
    <property type="term" value="F:lipid transporter activity"/>
    <property type="evidence" value="ECO:0007669"/>
    <property type="project" value="InterPro"/>
</dbReference>